<evidence type="ECO:0000256" key="4">
    <source>
        <dbReference type="ARBA" id="ARBA00022989"/>
    </source>
</evidence>
<feature type="transmembrane region" description="Helical" evidence="6">
    <location>
        <begin position="278"/>
        <end position="294"/>
    </location>
</feature>
<evidence type="ECO:0000313" key="8">
    <source>
        <dbReference type="Proteomes" id="UP000394068"/>
    </source>
</evidence>
<keyword evidence="4 6" id="KW-1133">Transmembrane helix</keyword>
<protein>
    <submittedName>
        <fullName evidence="7">Polysaccharide biosynthesis protein</fullName>
    </submittedName>
</protein>
<feature type="transmembrane region" description="Helical" evidence="6">
    <location>
        <begin position="117"/>
        <end position="137"/>
    </location>
</feature>
<dbReference type="InterPro" id="IPR002797">
    <property type="entry name" value="Polysacc_synth"/>
</dbReference>
<comment type="subcellular location">
    <subcellularLocation>
        <location evidence="1">Cell membrane</location>
        <topology evidence="1">Multi-pass membrane protein</topology>
    </subcellularLocation>
</comment>
<dbReference type="Proteomes" id="UP000394068">
    <property type="component" value="Unassembled WGS sequence"/>
</dbReference>
<gene>
    <name evidence="7" type="primary">ytgP_1</name>
    <name evidence="7" type="ORF">NCTC5386_00008</name>
</gene>
<evidence type="ECO:0000256" key="1">
    <source>
        <dbReference type="ARBA" id="ARBA00004651"/>
    </source>
</evidence>
<evidence type="ECO:0000256" key="3">
    <source>
        <dbReference type="ARBA" id="ARBA00022692"/>
    </source>
</evidence>
<evidence type="ECO:0000256" key="2">
    <source>
        <dbReference type="ARBA" id="ARBA00022475"/>
    </source>
</evidence>
<dbReference type="GO" id="GO:0005886">
    <property type="term" value="C:plasma membrane"/>
    <property type="evidence" value="ECO:0007669"/>
    <property type="project" value="UniProtKB-SubCell"/>
</dbReference>
<feature type="transmembrane region" description="Helical" evidence="6">
    <location>
        <begin position="12"/>
        <end position="33"/>
    </location>
</feature>
<feature type="transmembrane region" description="Helical" evidence="6">
    <location>
        <begin position="158"/>
        <end position="179"/>
    </location>
</feature>
<dbReference type="PANTHER" id="PTHR30250:SF29">
    <property type="entry name" value="POLYSACCHARIDE BIOSYNTHESIS PROTEIN C-TERMINAL DOMAIN-CONTAINING PROTEIN"/>
    <property type="match status" value="1"/>
</dbReference>
<feature type="transmembrane region" description="Helical" evidence="6">
    <location>
        <begin position="462"/>
        <end position="483"/>
    </location>
</feature>
<feature type="transmembrane region" description="Helical" evidence="6">
    <location>
        <begin position="348"/>
        <end position="368"/>
    </location>
</feature>
<dbReference type="InterPro" id="IPR050833">
    <property type="entry name" value="Poly_Biosynth_Transport"/>
</dbReference>
<evidence type="ECO:0000256" key="6">
    <source>
        <dbReference type="SAM" id="Phobius"/>
    </source>
</evidence>
<feature type="transmembrane region" description="Helical" evidence="6">
    <location>
        <begin position="185"/>
        <end position="203"/>
    </location>
</feature>
<dbReference type="EMBL" id="CABEHT010000001">
    <property type="protein sequence ID" value="VTS12250.1"/>
    <property type="molecule type" value="Genomic_DNA"/>
</dbReference>
<accession>A0A4U9XGS7</accession>
<reference evidence="7 8" key="1">
    <citation type="submission" date="2019-05" db="EMBL/GenBank/DDBJ databases">
        <authorList>
            <consortium name="Pathogen Informatics"/>
        </authorList>
    </citation>
    <scope>NUCLEOTIDE SEQUENCE [LARGE SCALE GENOMIC DNA]</scope>
    <source>
        <strain evidence="7 8">NCTC5386</strain>
    </source>
</reference>
<keyword evidence="3 6" id="KW-0812">Transmembrane</keyword>
<feature type="transmembrane region" description="Helical" evidence="6">
    <location>
        <begin position="380"/>
        <end position="398"/>
    </location>
</feature>
<feature type="transmembrane region" description="Helical" evidence="6">
    <location>
        <begin position="224"/>
        <end position="246"/>
    </location>
</feature>
<name>A0A4U9XGS7_9STRE</name>
<dbReference type="PANTHER" id="PTHR30250">
    <property type="entry name" value="PST FAMILY PREDICTED COLANIC ACID TRANSPORTER"/>
    <property type="match status" value="1"/>
</dbReference>
<dbReference type="RefSeq" id="WP_077323357.1">
    <property type="nucleotide sequence ID" value="NZ_CABEHT010000001.1"/>
</dbReference>
<feature type="transmembrane region" description="Helical" evidence="6">
    <location>
        <begin position="435"/>
        <end position="456"/>
    </location>
</feature>
<evidence type="ECO:0000256" key="5">
    <source>
        <dbReference type="ARBA" id="ARBA00023136"/>
    </source>
</evidence>
<organism evidence="7 8">
    <name type="scientific">Streptococcus pseudoporcinus</name>
    <dbReference type="NCBI Taxonomy" id="361101"/>
    <lineage>
        <taxon>Bacteria</taxon>
        <taxon>Bacillati</taxon>
        <taxon>Bacillota</taxon>
        <taxon>Bacilli</taxon>
        <taxon>Lactobacillales</taxon>
        <taxon>Streptococcaceae</taxon>
        <taxon>Streptococcus</taxon>
    </lineage>
</organism>
<feature type="transmembrane region" description="Helical" evidence="6">
    <location>
        <begin position="53"/>
        <end position="75"/>
    </location>
</feature>
<proteinExistence type="predicted"/>
<dbReference type="AlphaFoldDB" id="A0A4U9XGS7"/>
<feature type="transmembrane region" description="Helical" evidence="6">
    <location>
        <begin position="404"/>
        <end position="423"/>
    </location>
</feature>
<sequence>MKLKTEKLENQVRKSSLVITLSGLISKILAAIYRIPYQNIVGDRGFYAYQQVYPLLAIISALSLTALPNVVASIFQKNKNEDLQILFRLQMFISLIFALLLMLFCRPLAIVIGSEKLIFSIIITALVLLTVPFNSFYRGLAQARVNMIPTAVSQVMEQIIRVGIIILAALFYKLFSWSIYRTANMAATGNLVASLSILIYFIYQDPKALHFLVIKKEKSDTKTYSIGVSSLIFIFYTVYLLLFQFIDSLFVKNSLVGAGYHTIMAEASKGVYDRGQPLIQFGLIFSTAFFTTFLPKLTRDYYHNQWIYQHESQQFFDFICYLNMTIYLGFSMILAAMNRTLFEDNKGWLSLEIFISIIFISSLIQFFHQKLFIENRQKKSFLFLCLGLVLKVIMTPLLTRLYGIVGSSLSTILPLMLVLILYIRYANMEMKWFKNWRFMISLLAMLIIVLVVQTILPNETRIENFIEIVLASLFGLITFIFVAKRLNAFDKKLWSYLPFAKEK</sequence>
<feature type="transmembrane region" description="Helical" evidence="6">
    <location>
        <begin position="315"/>
        <end position="336"/>
    </location>
</feature>
<keyword evidence="5 6" id="KW-0472">Membrane</keyword>
<dbReference type="Pfam" id="PF01943">
    <property type="entry name" value="Polysacc_synt"/>
    <property type="match status" value="1"/>
</dbReference>
<keyword evidence="2" id="KW-1003">Cell membrane</keyword>
<feature type="transmembrane region" description="Helical" evidence="6">
    <location>
        <begin position="87"/>
        <end position="111"/>
    </location>
</feature>
<evidence type="ECO:0000313" key="7">
    <source>
        <dbReference type="EMBL" id="VTS12250.1"/>
    </source>
</evidence>